<reference evidence="3" key="1">
    <citation type="submission" date="2009-07" db="EMBL/GenBank/DDBJ databases">
        <authorList>
            <consortium name="US DOE Joint Genome Institute (JGI-PGF)"/>
            <person name="Lucas S."/>
            <person name="Copeland A."/>
            <person name="Lapidus A."/>
            <person name="Glavina del Rio T."/>
            <person name="Tice H."/>
            <person name="Bruce D."/>
            <person name="Goodwin L."/>
            <person name="Pitluck S."/>
            <person name="Larimer F."/>
            <person name="Land M.L."/>
            <person name="Mouttaki H."/>
            <person name="He Z."/>
            <person name="Zhou J."/>
            <person name="Hemme C.L."/>
        </authorList>
    </citation>
    <scope>NUCLEOTIDE SEQUENCE</scope>
    <source>
        <strain evidence="3">DSM 2782</strain>
    </source>
</reference>
<evidence type="ECO:0000256" key="1">
    <source>
        <dbReference type="ARBA" id="ARBA00022679"/>
    </source>
</evidence>
<dbReference type="Pfam" id="PF00698">
    <property type="entry name" value="Acyl_transf_1"/>
    <property type="match status" value="1"/>
</dbReference>
<dbReference type="Proteomes" id="UP000003860">
    <property type="component" value="Unassembled WGS sequence"/>
</dbReference>
<dbReference type="InterPro" id="IPR001227">
    <property type="entry name" value="Ac_transferase_dom_sf"/>
</dbReference>
<reference evidence="3" key="2">
    <citation type="submission" date="2011-01" db="EMBL/GenBank/DDBJ databases">
        <title>The Non-contiguous Finished genome of Clostridium papyrosolvens.</title>
        <authorList>
            <person name="Lucas S."/>
            <person name="Copeland A."/>
            <person name="Lapidus A."/>
            <person name="Cheng J.-F."/>
            <person name="Goodwin L."/>
            <person name="Pitluck S."/>
            <person name="Misra M."/>
            <person name="Chertkov O."/>
            <person name="Detter J.C."/>
            <person name="Han C."/>
            <person name="Tapia R."/>
            <person name="Land M."/>
            <person name="Hauser L."/>
            <person name="Kyrpides N."/>
            <person name="Ivanova N."/>
            <person name="Pagani I."/>
            <person name="Mouttaki H."/>
            <person name="He Z."/>
            <person name="Zhou J."/>
            <person name="Hemme C.L."/>
            <person name="Woyke T."/>
        </authorList>
    </citation>
    <scope>NUCLEOTIDE SEQUENCE [LARGE SCALE GENOMIC DNA]</scope>
    <source>
        <strain evidence="3">DSM 2782</strain>
    </source>
</reference>
<feature type="domain" description="Malonyl-CoA:ACP transacylase (MAT)" evidence="2">
    <location>
        <begin position="8"/>
        <end position="306"/>
    </location>
</feature>
<name>F1TDE6_9FIRM</name>
<dbReference type="RefSeq" id="WP_004619503.1">
    <property type="nucleotide sequence ID" value="NZ_ACXX02000007.1"/>
</dbReference>
<accession>F1TDE6</accession>
<comment type="caution">
    <text evidence="3">The sequence shown here is derived from an EMBL/GenBank/DDBJ whole genome shotgun (WGS) entry which is preliminary data.</text>
</comment>
<dbReference type="InterPro" id="IPR016035">
    <property type="entry name" value="Acyl_Trfase/lysoPLipase"/>
</dbReference>
<dbReference type="EMBL" id="ACXX02000007">
    <property type="protein sequence ID" value="EGD47584.1"/>
    <property type="molecule type" value="Genomic_DNA"/>
</dbReference>
<dbReference type="SMART" id="SM00827">
    <property type="entry name" value="PKS_AT"/>
    <property type="match status" value="1"/>
</dbReference>
<dbReference type="GO" id="GO:0016740">
    <property type="term" value="F:transferase activity"/>
    <property type="evidence" value="ECO:0007669"/>
    <property type="project" value="UniProtKB-KW"/>
</dbReference>
<protein>
    <submittedName>
        <fullName evidence="3">Acyl transferase</fullName>
    </submittedName>
</protein>
<evidence type="ECO:0000259" key="2">
    <source>
        <dbReference type="SMART" id="SM00827"/>
    </source>
</evidence>
<dbReference type="InterPro" id="IPR014043">
    <property type="entry name" value="Acyl_transferase_dom"/>
</dbReference>
<dbReference type="InterPro" id="IPR050444">
    <property type="entry name" value="Polyketide_Synthase"/>
</dbReference>
<keyword evidence="4" id="KW-1185">Reference proteome</keyword>
<gene>
    <name evidence="3" type="ORF">Cpap_1778</name>
</gene>
<evidence type="ECO:0000313" key="4">
    <source>
        <dbReference type="Proteomes" id="UP000003860"/>
    </source>
</evidence>
<dbReference type="OrthoDB" id="9805460at2"/>
<sequence>MNKSIVFMFSGQGSQYYNMGKELFLNNPLFKEWMLKLDDIYYNLSGSSVIDKMYYNNDNKEQFDNILYTHPAIFMIEYSLAQVLLHNSIYPEYVLGSSLGEFAACAVSGVMDFTEAMECIYQQAQIVKEKCCEGRMLAILNNYSSFHDVSVLHNNSELASVNFESHFVVSGKTESISEIQNYLKENRCAHQLLPVKYAFHSSLIEAAASDYKQFLRHRVFKNPQVKYVSCSCEKNTSPCDTEFLWNVVRYPMDIRSSVLNIENKEDLIYIDLGPMGTFGNFIKYNIGTKYKSQIFTIVTPFSNDNKNLEDKTLKVLKDMDV</sequence>
<dbReference type="PANTHER" id="PTHR45681">
    <property type="entry name" value="POLYKETIDE SYNTHASE 44-RELATED"/>
    <property type="match status" value="1"/>
</dbReference>
<dbReference type="AlphaFoldDB" id="F1TDE6"/>
<dbReference type="eggNOG" id="COG3321">
    <property type="taxonomic scope" value="Bacteria"/>
</dbReference>
<dbReference type="Gene3D" id="3.40.366.10">
    <property type="entry name" value="Malonyl-Coenzyme A Acyl Carrier Protein, domain 2"/>
    <property type="match status" value="1"/>
</dbReference>
<dbReference type="STRING" id="588581.Cpap_1778"/>
<dbReference type="PANTHER" id="PTHR45681:SF6">
    <property type="entry name" value="POLYKETIDE SYNTHASE 37"/>
    <property type="match status" value="1"/>
</dbReference>
<evidence type="ECO:0000313" key="3">
    <source>
        <dbReference type="EMBL" id="EGD47584.1"/>
    </source>
</evidence>
<proteinExistence type="predicted"/>
<dbReference type="SUPFAM" id="SSF52151">
    <property type="entry name" value="FabD/lysophospholipase-like"/>
    <property type="match status" value="1"/>
</dbReference>
<organism evidence="3 4">
    <name type="scientific">Ruminiclostridium papyrosolvens DSM 2782</name>
    <dbReference type="NCBI Taxonomy" id="588581"/>
    <lineage>
        <taxon>Bacteria</taxon>
        <taxon>Bacillati</taxon>
        <taxon>Bacillota</taxon>
        <taxon>Clostridia</taxon>
        <taxon>Eubacteriales</taxon>
        <taxon>Oscillospiraceae</taxon>
        <taxon>Ruminiclostridium</taxon>
    </lineage>
</organism>
<keyword evidence="1 3" id="KW-0808">Transferase</keyword>